<sequence>MVRYKRGTRHAMSLQLTQIASFDTRARPNQAAVIRDKMAKIMEALKLLCIVLVLASSSSLEARPLKLQGSQSPSVLIYVGGIKTGGPSSGGEGHSFTNSRNLRVTIHSGPSPGNGH</sequence>
<accession>A0ACB9LZ01</accession>
<name>A0ACB9LZ01_BAUVA</name>
<organism evidence="1 2">
    <name type="scientific">Bauhinia variegata</name>
    <name type="common">Purple orchid tree</name>
    <name type="synonym">Phanera variegata</name>
    <dbReference type="NCBI Taxonomy" id="167791"/>
    <lineage>
        <taxon>Eukaryota</taxon>
        <taxon>Viridiplantae</taxon>
        <taxon>Streptophyta</taxon>
        <taxon>Embryophyta</taxon>
        <taxon>Tracheophyta</taxon>
        <taxon>Spermatophyta</taxon>
        <taxon>Magnoliopsida</taxon>
        <taxon>eudicotyledons</taxon>
        <taxon>Gunneridae</taxon>
        <taxon>Pentapetalae</taxon>
        <taxon>rosids</taxon>
        <taxon>fabids</taxon>
        <taxon>Fabales</taxon>
        <taxon>Fabaceae</taxon>
        <taxon>Cercidoideae</taxon>
        <taxon>Cercideae</taxon>
        <taxon>Bauhiniinae</taxon>
        <taxon>Bauhinia</taxon>
    </lineage>
</organism>
<keyword evidence="2" id="KW-1185">Reference proteome</keyword>
<dbReference type="EMBL" id="CM039435">
    <property type="protein sequence ID" value="KAI4316659.1"/>
    <property type="molecule type" value="Genomic_DNA"/>
</dbReference>
<protein>
    <submittedName>
        <fullName evidence="1">Uncharacterized protein</fullName>
    </submittedName>
</protein>
<gene>
    <name evidence="1" type="ORF">L6164_024617</name>
</gene>
<reference evidence="1 2" key="1">
    <citation type="journal article" date="2022" name="DNA Res.">
        <title>Chromosomal-level genome assembly of the orchid tree Bauhinia variegata (Leguminosae; Cercidoideae) supports the allotetraploid origin hypothesis of Bauhinia.</title>
        <authorList>
            <person name="Zhong Y."/>
            <person name="Chen Y."/>
            <person name="Zheng D."/>
            <person name="Pang J."/>
            <person name="Liu Y."/>
            <person name="Luo S."/>
            <person name="Meng S."/>
            <person name="Qian L."/>
            <person name="Wei D."/>
            <person name="Dai S."/>
            <person name="Zhou R."/>
        </authorList>
    </citation>
    <scope>NUCLEOTIDE SEQUENCE [LARGE SCALE GENOMIC DNA]</scope>
    <source>
        <strain evidence="1">BV-YZ2020</strain>
    </source>
</reference>
<evidence type="ECO:0000313" key="2">
    <source>
        <dbReference type="Proteomes" id="UP000828941"/>
    </source>
</evidence>
<comment type="caution">
    <text evidence="1">The sequence shown here is derived from an EMBL/GenBank/DDBJ whole genome shotgun (WGS) entry which is preliminary data.</text>
</comment>
<evidence type="ECO:0000313" key="1">
    <source>
        <dbReference type="EMBL" id="KAI4316659.1"/>
    </source>
</evidence>
<proteinExistence type="predicted"/>
<dbReference type="Proteomes" id="UP000828941">
    <property type="component" value="Chromosome 10"/>
</dbReference>